<gene>
    <name evidence="3" type="ORF">DEO27_018775</name>
</gene>
<dbReference type="GO" id="GO:0016758">
    <property type="term" value="F:hexosyltransferase activity"/>
    <property type="evidence" value="ECO:0007669"/>
    <property type="project" value="TreeGrafter"/>
</dbReference>
<dbReference type="PANTHER" id="PTHR34136:SF1">
    <property type="entry name" value="UDP-N-ACETYL-D-MANNOSAMINURONIC ACID TRANSFERASE"/>
    <property type="match status" value="1"/>
</dbReference>
<accession>A0A5C1I2A1</accession>
<evidence type="ECO:0000256" key="2">
    <source>
        <dbReference type="ARBA" id="ARBA00022679"/>
    </source>
</evidence>
<dbReference type="RefSeq" id="WP_112572625.1">
    <property type="nucleotide sequence ID" value="NZ_CP043450.1"/>
</dbReference>
<keyword evidence="2" id="KW-0808">Transferase</keyword>
<proteinExistence type="predicted"/>
<sequence length="252" mass="28739">MKKRTFISLKISVGKYSEFINEIIDLALLKKSSYVCVANVHMLIEAYNDDNFADVVNNADIVTPDGMPLALAIKFKYGTKQDRVDGMSLLPDLIKEATQKDVSVYFYGGTEEAIKQTRDYLDQHYPNLRVAGMYSPPFRPLTSDEEEVIVKNINDSGAQILFVALGCPKQERWMASMKGRVNCVMVGIGGALPVFVGLQKRAPVFLQKLSLEWLFRLFQEPKRLFKRYFLTNTLFIYLVSKKGLKRIFIKNN</sequence>
<dbReference type="AlphaFoldDB" id="A0A5C1I2A1"/>
<evidence type="ECO:0000256" key="1">
    <source>
        <dbReference type="ARBA" id="ARBA00022676"/>
    </source>
</evidence>
<dbReference type="KEGG" id="mrub:DEO27_018775"/>
<evidence type="ECO:0000313" key="4">
    <source>
        <dbReference type="Proteomes" id="UP000251402"/>
    </source>
</evidence>
<dbReference type="NCBIfam" id="TIGR00696">
    <property type="entry name" value="wecG_tagA_cpsF"/>
    <property type="match status" value="1"/>
</dbReference>
<name>A0A5C1I2A1_9SPHI</name>
<dbReference type="OrthoDB" id="9771846at2"/>
<reference evidence="3" key="1">
    <citation type="submission" date="2019-08" db="EMBL/GenBank/DDBJ databases">
        <title>Comparative genome analysis confer to the adaptation heavy metal polluted environment.</title>
        <authorList>
            <person name="Li Y."/>
        </authorList>
    </citation>
    <scope>NUCLEOTIDE SEQUENCE [LARGE SCALE GENOMIC DNA]</scope>
    <source>
        <strain evidence="3">P1</strain>
    </source>
</reference>
<keyword evidence="4" id="KW-1185">Reference proteome</keyword>
<protein>
    <submittedName>
        <fullName evidence="3">WecB/TagA/CpsF family glycosyltransferase</fullName>
    </submittedName>
</protein>
<dbReference type="InterPro" id="IPR004629">
    <property type="entry name" value="WecG_TagA_CpsF"/>
</dbReference>
<dbReference type="Proteomes" id="UP000251402">
    <property type="component" value="Chromosome"/>
</dbReference>
<keyword evidence="1" id="KW-0328">Glycosyltransferase</keyword>
<dbReference type="EMBL" id="CP043450">
    <property type="protein sequence ID" value="QEM11989.1"/>
    <property type="molecule type" value="Genomic_DNA"/>
</dbReference>
<organism evidence="3 4">
    <name type="scientific">Mucilaginibacter rubeus</name>
    <dbReference type="NCBI Taxonomy" id="2027860"/>
    <lineage>
        <taxon>Bacteria</taxon>
        <taxon>Pseudomonadati</taxon>
        <taxon>Bacteroidota</taxon>
        <taxon>Sphingobacteriia</taxon>
        <taxon>Sphingobacteriales</taxon>
        <taxon>Sphingobacteriaceae</taxon>
        <taxon>Mucilaginibacter</taxon>
    </lineage>
</organism>
<dbReference type="CDD" id="cd06533">
    <property type="entry name" value="Glyco_transf_WecG_TagA"/>
    <property type="match status" value="1"/>
</dbReference>
<evidence type="ECO:0000313" key="3">
    <source>
        <dbReference type="EMBL" id="QEM11989.1"/>
    </source>
</evidence>
<dbReference type="PANTHER" id="PTHR34136">
    <property type="match status" value="1"/>
</dbReference>
<dbReference type="Pfam" id="PF03808">
    <property type="entry name" value="Glyco_tran_WecG"/>
    <property type="match status" value="1"/>
</dbReference>